<keyword evidence="3" id="KW-1185">Reference proteome</keyword>
<dbReference type="GO" id="GO:0031902">
    <property type="term" value="C:late endosome membrane"/>
    <property type="evidence" value="ECO:0007669"/>
    <property type="project" value="TreeGrafter"/>
</dbReference>
<gene>
    <name evidence="2" type="ORF">SK128_028051</name>
</gene>
<dbReference type="AlphaFoldDB" id="A0AAN8WU84"/>
<keyword evidence="1" id="KW-0812">Transmembrane</keyword>
<dbReference type="InterPro" id="IPR053202">
    <property type="entry name" value="EGF_Rcpt_Signaling_Reg"/>
</dbReference>
<feature type="transmembrane region" description="Helical" evidence="1">
    <location>
        <begin position="12"/>
        <end position="35"/>
    </location>
</feature>
<keyword evidence="1" id="KW-1133">Transmembrane helix</keyword>
<dbReference type="PANTHER" id="PTHR34009">
    <property type="entry name" value="PROTEIN STAR"/>
    <property type="match status" value="1"/>
</dbReference>
<dbReference type="GO" id="GO:0005789">
    <property type="term" value="C:endoplasmic reticulum membrane"/>
    <property type="evidence" value="ECO:0007669"/>
    <property type="project" value="TreeGrafter"/>
</dbReference>
<sequence length="260" mass="29984">MKVNVPIRIRLGIVNFPWLMLYIWASALSVLHIMYVTKSKYLSPNGQLLLSHSIPKPIQPIKKLPVDTTKLTNICRTCKHLHKLGSRLPWKDPRILEEIRDRIELPPLGTLDHIDPVHPPWGHLESFNSSEFLIRSIFQRVTNGTFVEIGCQDGLWMSNTWWLESAQDWQGLLVEADSVNYQDLRASPRKSRTLNACVIPGKYTKKQRLLRYPEAKSQSTDIQKLQRGKTKLQEYATKSEKSFLDTWEDTCIPLISILTA</sequence>
<organism evidence="2 3">
    <name type="scientific">Halocaridina rubra</name>
    <name type="common">Hawaiian red shrimp</name>
    <dbReference type="NCBI Taxonomy" id="373956"/>
    <lineage>
        <taxon>Eukaryota</taxon>
        <taxon>Metazoa</taxon>
        <taxon>Ecdysozoa</taxon>
        <taxon>Arthropoda</taxon>
        <taxon>Crustacea</taxon>
        <taxon>Multicrustacea</taxon>
        <taxon>Malacostraca</taxon>
        <taxon>Eumalacostraca</taxon>
        <taxon>Eucarida</taxon>
        <taxon>Decapoda</taxon>
        <taxon>Pleocyemata</taxon>
        <taxon>Caridea</taxon>
        <taxon>Atyoidea</taxon>
        <taxon>Atyidae</taxon>
        <taxon>Halocaridina</taxon>
    </lineage>
</organism>
<dbReference type="PANTHER" id="PTHR34009:SF2">
    <property type="entry name" value="PROTEIN STAR"/>
    <property type="match status" value="1"/>
</dbReference>
<evidence type="ECO:0000256" key="1">
    <source>
        <dbReference type="SAM" id="Phobius"/>
    </source>
</evidence>
<protein>
    <submittedName>
        <fullName evidence="2">Uncharacterized protein</fullName>
    </submittedName>
</protein>
<feature type="non-terminal residue" evidence="2">
    <location>
        <position position="260"/>
    </location>
</feature>
<dbReference type="GO" id="GO:0006888">
    <property type="term" value="P:endoplasmic reticulum to Golgi vesicle-mediated transport"/>
    <property type="evidence" value="ECO:0007669"/>
    <property type="project" value="TreeGrafter"/>
</dbReference>
<name>A0AAN8WU84_HALRR</name>
<reference evidence="2 3" key="1">
    <citation type="submission" date="2023-11" db="EMBL/GenBank/DDBJ databases">
        <title>Halocaridina rubra genome assembly.</title>
        <authorList>
            <person name="Smith C."/>
        </authorList>
    </citation>
    <scope>NUCLEOTIDE SEQUENCE [LARGE SCALE GENOMIC DNA]</scope>
    <source>
        <strain evidence="2">EP-1</strain>
        <tissue evidence="2">Whole</tissue>
    </source>
</reference>
<dbReference type="EMBL" id="JAXCGZ010019235">
    <property type="protein sequence ID" value="KAK7066380.1"/>
    <property type="molecule type" value="Genomic_DNA"/>
</dbReference>
<dbReference type="GO" id="GO:0005794">
    <property type="term" value="C:Golgi apparatus"/>
    <property type="evidence" value="ECO:0007669"/>
    <property type="project" value="TreeGrafter"/>
</dbReference>
<proteinExistence type="predicted"/>
<dbReference type="Proteomes" id="UP001381693">
    <property type="component" value="Unassembled WGS sequence"/>
</dbReference>
<dbReference type="GO" id="GO:0016197">
    <property type="term" value="P:endosomal transport"/>
    <property type="evidence" value="ECO:0007669"/>
    <property type="project" value="TreeGrafter"/>
</dbReference>
<comment type="caution">
    <text evidence="2">The sequence shown here is derived from an EMBL/GenBank/DDBJ whole genome shotgun (WGS) entry which is preliminary data.</text>
</comment>
<evidence type="ECO:0000313" key="3">
    <source>
        <dbReference type="Proteomes" id="UP001381693"/>
    </source>
</evidence>
<accession>A0AAN8WU84</accession>
<dbReference type="GO" id="GO:0005886">
    <property type="term" value="C:plasma membrane"/>
    <property type="evidence" value="ECO:0007669"/>
    <property type="project" value="TreeGrafter"/>
</dbReference>
<evidence type="ECO:0000313" key="2">
    <source>
        <dbReference type="EMBL" id="KAK7066380.1"/>
    </source>
</evidence>
<keyword evidence="1" id="KW-0472">Membrane</keyword>